<dbReference type="GO" id="GO:0004799">
    <property type="term" value="F:thymidylate synthase activity"/>
    <property type="evidence" value="ECO:0007669"/>
    <property type="project" value="TreeGrafter"/>
</dbReference>
<name>A0A6G8R1E2_9CAUD</name>
<keyword evidence="2" id="KW-1185">Reference proteome</keyword>
<dbReference type="GeneID" id="77927845"/>
<dbReference type="GO" id="GO:0070402">
    <property type="term" value="F:NADPH binding"/>
    <property type="evidence" value="ECO:0007669"/>
    <property type="project" value="TreeGrafter"/>
</dbReference>
<dbReference type="GO" id="GO:0050660">
    <property type="term" value="F:flavin adenine dinucleotide binding"/>
    <property type="evidence" value="ECO:0007669"/>
    <property type="project" value="InterPro"/>
</dbReference>
<evidence type="ECO:0000313" key="1">
    <source>
        <dbReference type="EMBL" id="QIN94004.1"/>
    </source>
</evidence>
<dbReference type="NCBIfam" id="TIGR02170">
    <property type="entry name" value="thyX"/>
    <property type="match status" value="1"/>
</dbReference>
<dbReference type="RefSeq" id="YP_010652094.1">
    <property type="nucleotide sequence ID" value="NC_070785.1"/>
</dbReference>
<dbReference type="SUPFAM" id="SSF69796">
    <property type="entry name" value="Thymidylate synthase-complementing protein Thy1"/>
    <property type="match status" value="1"/>
</dbReference>
<dbReference type="KEGG" id="vg:77927845"/>
<protein>
    <submittedName>
        <fullName evidence="1">ThyX-like thymidylate synthase</fullName>
    </submittedName>
</protein>
<reference evidence="1 2" key="1">
    <citation type="submission" date="2020-02" db="EMBL/GenBank/DDBJ databases">
        <authorList>
            <person name="Bullock J.N."/>
            <person name="Barnes M.L."/>
            <person name="Kankolongo K.M."/>
            <person name="Dejene B.A."/>
            <person name="Lindsay P.E."/>
            <person name="Bhuiyan S."/>
            <person name="Nayek S."/>
            <person name="Hughes L.E."/>
            <person name="Garlena R.A."/>
            <person name="Russell D.A."/>
            <person name="Pope W.H."/>
            <person name="Jacobs-Sera D."/>
            <person name="Hatfull G.F."/>
        </authorList>
    </citation>
    <scope>NUCLEOTIDE SEQUENCE [LARGE SCALE GENOMIC DNA]</scope>
</reference>
<dbReference type="CDD" id="cd20175">
    <property type="entry name" value="ThyX"/>
    <property type="match status" value="1"/>
</dbReference>
<accession>A0A6G8R1E2</accession>
<proteinExistence type="predicted"/>
<dbReference type="Proteomes" id="UP000501266">
    <property type="component" value="Segment"/>
</dbReference>
<dbReference type="InterPro" id="IPR003669">
    <property type="entry name" value="Thymidylate_synthase_ThyX"/>
</dbReference>
<organism evidence="1 2">
    <name type="scientific">Streptomyces phage Wakanda</name>
    <dbReference type="NCBI Taxonomy" id="2713267"/>
    <lineage>
        <taxon>Viruses</taxon>
        <taxon>Duplodnaviria</taxon>
        <taxon>Heunggongvirae</taxon>
        <taxon>Uroviricota</taxon>
        <taxon>Caudoviricetes</taxon>
        <taxon>Stanwilliamsviridae</taxon>
        <taxon>Loccivirinae</taxon>
        <taxon>Wakandavirus</taxon>
        <taxon>Wakandavirus wakanda</taxon>
    </lineage>
</organism>
<sequence length="232" mass="26603">MEEKIEVLDKGYVRLVKHMGDDLDPVNSAKVSFAKESLEFGDREARLLAFLQREEHSSVFRHSALTFEVYAPLFVARQWWKYAVASTHLEDQNGWNESSRRYVTETPEFYVPGMNEWRSAPDNRKQGSGVPVNQEVGQDFTDLLESFNILGEAYYEQAMAAGVCAEQARLFLPSYGLYVRWRWTCSLGALMHFLQQRLEHDAQKEIQDYAIAVRDLTATKFPVCMGTLGETA</sequence>
<dbReference type="Pfam" id="PF02511">
    <property type="entry name" value="Thy1"/>
    <property type="match status" value="1"/>
</dbReference>
<dbReference type="Gene3D" id="3.30.1360.170">
    <property type="match status" value="1"/>
</dbReference>
<dbReference type="PANTHER" id="PTHR34934:SF1">
    <property type="entry name" value="FLAVIN-DEPENDENT THYMIDYLATE SYNTHASE"/>
    <property type="match status" value="1"/>
</dbReference>
<evidence type="ECO:0000313" key="2">
    <source>
        <dbReference type="Proteomes" id="UP000501266"/>
    </source>
</evidence>
<dbReference type="PANTHER" id="PTHR34934">
    <property type="entry name" value="FLAVIN-DEPENDENT THYMIDYLATE SYNTHASE"/>
    <property type="match status" value="1"/>
</dbReference>
<dbReference type="GO" id="GO:0050797">
    <property type="term" value="F:thymidylate synthase (FAD) activity"/>
    <property type="evidence" value="ECO:0007669"/>
    <property type="project" value="InterPro"/>
</dbReference>
<dbReference type="EMBL" id="MT024865">
    <property type="protein sequence ID" value="QIN94004.1"/>
    <property type="molecule type" value="Genomic_DNA"/>
</dbReference>
<dbReference type="GO" id="GO:0006231">
    <property type="term" value="P:dTMP biosynthetic process"/>
    <property type="evidence" value="ECO:0007669"/>
    <property type="project" value="InterPro"/>
</dbReference>
<dbReference type="PROSITE" id="PS51331">
    <property type="entry name" value="THYX"/>
    <property type="match status" value="1"/>
</dbReference>
<dbReference type="InterPro" id="IPR036098">
    <property type="entry name" value="Thymidylate_synthase_ThyX_sf"/>
</dbReference>
<gene>
    <name evidence="1" type="primary">8</name>
    <name evidence="1" type="ORF">SEA_WAKANDA_8</name>
</gene>